<evidence type="ECO:0000256" key="4">
    <source>
        <dbReference type="ARBA" id="ARBA00022692"/>
    </source>
</evidence>
<dbReference type="Gene3D" id="1.20.81.30">
    <property type="entry name" value="Type II secretion system (T2SS), domain F"/>
    <property type="match status" value="1"/>
</dbReference>
<feature type="transmembrane region" description="Helical" evidence="7">
    <location>
        <begin position="292"/>
        <end position="317"/>
    </location>
</feature>
<keyword evidence="5 7" id="KW-1133">Transmembrane helix</keyword>
<keyword evidence="3" id="KW-1003">Cell membrane</keyword>
<evidence type="ECO:0000256" key="1">
    <source>
        <dbReference type="ARBA" id="ARBA00004651"/>
    </source>
</evidence>
<feature type="domain" description="Type II secretion system protein GspF" evidence="8">
    <location>
        <begin position="9"/>
        <end position="126"/>
    </location>
</feature>
<dbReference type="InterPro" id="IPR018076">
    <property type="entry name" value="T2SS_GspF_dom"/>
</dbReference>
<comment type="similarity">
    <text evidence="2">Belongs to the GSP F family.</text>
</comment>
<accession>A0ABN8BLX4</accession>
<gene>
    <name evidence="9" type="ORF">WFA24289_01442</name>
</gene>
<proteinExistence type="inferred from homology"/>
<evidence type="ECO:0000256" key="3">
    <source>
        <dbReference type="ARBA" id="ARBA00022475"/>
    </source>
</evidence>
<evidence type="ECO:0000256" key="5">
    <source>
        <dbReference type="ARBA" id="ARBA00022989"/>
    </source>
</evidence>
<comment type="subcellular location">
    <subcellularLocation>
        <location evidence="1">Cell membrane</location>
        <topology evidence="1">Multi-pass membrane protein</topology>
    </subcellularLocation>
</comment>
<feature type="transmembrane region" description="Helical" evidence="7">
    <location>
        <begin position="104"/>
        <end position="126"/>
    </location>
</feature>
<dbReference type="PANTHER" id="PTHR30012">
    <property type="entry name" value="GENERAL SECRETION PATHWAY PROTEIN"/>
    <property type="match status" value="1"/>
</dbReference>
<evidence type="ECO:0000313" key="9">
    <source>
        <dbReference type="EMBL" id="CAH0417125.1"/>
    </source>
</evidence>
<evidence type="ECO:0000259" key="8">
    <source>
        <dbReference type="Pfam" id="PF00482"/>
    </source>
</evidence>
<evidence type="ECO:0000313" key="10">
    <source>
        <dbReference type="Proteomes" id="UP000789707"/>
    </source>
</evidence>
<dbReference type="Proteomes" id="UP000789707">
    <property type="component" value="Unassembled WGS sequence"/>
</dbReference>
<evidence type="ECO:0000256" key="7">
    <source>
        <dbReference type="SAM" id="Phobius"/>
    </source>
</evidence>
<keyword evidence="6 7" id="KW-0472">Membrane</keyword>
<dbReference type="PANTHER" id="PTHR30012:SF0">
    <property type="entry name" value="TYPE II SECRETION SYSTEM PROTEIN F-RELATED"/>
    <property type="match status" value="1"/>
</dbReference>
<dbReference type="InterPro" id="IPR042094">
    <property type="entry name" value="T2SS_GspF_sf"/>
</dbReference>
<feature type="domain" description="Type II secretion system protein GspF" evidence="8">
    <location>
        <begin position="199"/>
        <end position="318"/>
    </location>
</feature>
<reference evidence="9 10" key="1">
    <citation type="submission" date="2021-11" db="EMBL/GenBank/DDBJ databases">
        <authorList>
            <person name="Depoorter E."/>
        </authorList>
    </citation>
    <scope>NUCLEOTIDE SEQUENCE [LARGE SCALE GENOMIC DNA]</scope>
    <source>
        <strain evidence="9 10">LMG 24289</strain>
    </source>
</reference>
<comment type="caution">
    <text evidence="9">The sequence shown here is derived from an EMBL/GenBank/DDBJ whole genome shotgun (WGS) entry which is preliminary data.</text>
</comment>
<dbReference type="Pfam" id="PF00482">
    <property type="entry name" value="T2SSF"/>
    <property type="match status" value="2"/>
</dbReference>
<keyword evidence="10" id="KW-1185">Reference proteome</keyword>
<protein>
    <recommendedName>
        <fullName evidence="8">Type II secretion system protein GspF domain-containing protein</fullName>
    </recommendedName>
</protein>
<evidence type="ECO:0000256" key="6">
    <source>
        <dbReference type="ARBA" id="ARBA00023136"/>
    </source>
</evidence>
<organism evidence="9 10">
    <name type="scientific">Periweissella fabaria</name>
    <dbReference type="NCBI Taxonomy" id="546157"/>
    <lineage>
        <taxon>Bacteria</taxon>
        <taxon>Bacillati</taxon>
        <taxon>Bacillota</taxon>
        <taxon>Bacilli</taxon>
        <taxon>Lactobacillales</taxon>
        <taxon>Lactobacillaceae</taxon>
        <taxon>Periweissella</taxon>
    </lineage>
</organism>
<feature type="transmembrane region" description="Helical" evidence="7">
    <location>
        <begin position="146"/>
        <end position="166"/>
    </location>
</feature>
<sequence length="327" mass="37331">MKLKEQVIFFELINDLLHAGFQLQNALVFIGQVDAKRYKTVVNVMVQRMVNGQSFAMSIKPFIEAEISWQIELAEAHGSLPATIAILAQNLQQRLAQQCKLRQLMQYPMVLIGLLVAVGIFLRFYFIEQLMHLKGTNNSGQIVNLSSIGILLIFGAISCLLVYWWFRHLSVPNKLMICLKIPLLKSLLKEQVSYQLSFTFALLLQAGHSYQEISQLFLKLPQKSMLHHLGGMIAKSSHAGENITTYMREIPYIPVEFTLFFSRGKTNVEVGNDLLAYSKICFQKVIRRYERLLAMIQPVMFITIAMGIVSMYAAMLLPMYKMIGDLR</sequence>
<keyword evidence="4 7" id="KW-0812">Transmembrane</keyword>
<name>A0ABN8BLX4_9LACO</name>
<dbReference type="InterPro" id="IPR003004">
    <property type="entry name" value="GspF/PilC"/>
</dbReference>
<evidence type="ECO:0000256" key="2">
    <source>
        <dbReference type="ARBA" id="ARBA00005745"/>
    </source>
</evidence>
<dbReference type="EMBL" id="CAKKNS010000006">
    <property type="protein sequence ID" value="CAH0417125.1"/>
    <property type="molecule type" value="Genomic_DNA"/>
</dbReference>